<dbReference type="SUPFAM" id="SSF51445">
    <property type="entry name" value="(Trans)glycosidases"/>
    <property type="match status" value="1"/>
</dbReference>
<dbReference type="InterPro" id="IPR017853">
    <property type="entry name" value="GH"/>
</dbReference>
<keyword evidence="2 7" id="KW-0378">Hydrolase</keyword>
<dbReference type="Gene3D" id="3.20.20.80">
    <property type="entry name" value="Glycosidases"/>
    <property type="match status" value="1"/>
</dbReference>
<dbReference type="EMBL" id="DAKRPA010000131">
    <property type="protein sequence ID" value="DAZ97562.1"/>
    <property type="molecule type" value="Genomic_DNA"/>
</dbReference>
<name>A0AAV2YSA1_9STRA</name>
<feature type="domain" description="Glycoside hydrolase family 5" evidence="10">
    <location>
        <begin position="211"/>
        <end position="542"/>
    </location>
</feature>
<evidence type="ECO:0000256" key="9">
    <source>
        <dbReference type="SAM" id="Phobius"/>
    </source>
</evidence>
<keyword evidence="3" id="KW-0136">Cellulose degradation</keyword>
<evidence type="ECO:0000313" key="11">
    <source>
        <dbReference type="EMBL" id="DAZ97562.1"/>
    </source>
</evidence>
<accession>A0AAV2YSA1</accession>
<evidence type="ECO:0000313" key="12">
    <source>
        <dbReference type="Proteomes" id="UP001146120"/>
    </source>
</evidence>
<gene>
    <name evidence="11" type="ORF">N0F65_005534</name>
</gene>
<proteinExistence type="inferred from homology"/>
<dbReference type="PANTHER" id="PTHR35923:SF2">
    <property type="entry name" value="ENDOGLUCANASE"/>
    <property type="match status" value="1"/>
</dbReference>
<keyword evidence="9" id="KW-1133">Transmembrane helix</keyword>
<keyword evidence="9" id="KW-0812">Transmembrane</keyword>
<dbReference type="GO" id="GO:0030245">
    <property type="term" value="P:cellulose catabolic process"/>
    <property type="evidence" value="ECO:0007669"/>
    <property type="project" value="UniProtKB-KW"/>
</dbReference>
<keyword evidence="12" id="KW-1185">Reference proteome</keyword>
<protein>
    <recommendedName>
        <fullName evidence="10">Glycoside hydrolase family 5 domain-containing protein</fullName>
    </recommendedName>
</protein>
<feature type="transmembrane region" description="Helical" evidence="9">
    <location>
        <begin position="108"/>
        <end position="131"/>
    </location>
</feature>
<evidence type="ECO:0000256" key="8">
    <source>
        <dbReference type="SAM" id="MobiDB-lite"/>
    </source>
</evidence>
<dbReference type="Proteomes" id="UP001146120">
    <property type="component" value="Unassembled WGS sequence"/>
</dbReference>
<feature type="region of interest" description="Disordered" evidence="8">
    <location>
        <begin position="48"/>
        <end position="68"/>
    </location>
</feature>
<evidence type="ECO:0000256" key="7">
    <source>
        <dbReference type="RuleBase" id="RU361153"/>
    </source>
</evidence>
<evidence type="ECO:0000256" key="4">
    <source>
        <dbReference type="ARBA" id="ARBA00023277"/>
    </source>
</evidence>
<evidence type="ECO:0000256" key="2">
    <source>
        <dbReference type="ARBA" id="ARBA00022801"/>
    </source>
</evidence>
<evidence type="ECO:0000256" key="6">
    <source>
        <dbReference type="ARBA" id="ARBA00023326"/>
    </source>
</evidence>
<comment type="similarity">
    <text evidence="1 7">Belongs to the glycosyl hydrolase 5 (cellulase A) family.</text>
</comment>
<feature type="region of interest" description="Disordered" evidence="8">
    <location>
        <begin position="1"/>
        <end position="35"/>
    </location>
</feature>
<feature type="compositionally biased region" description="Polar residues" evidence="8">
    <location>
        <begin position="58"/>
        <end position="68"/>
    </location>
</feature>
<reference evidence="11" key="1">
    <citation type="submission" date="2022-11" db="EMBL/GenBank/DDBJ databases">
        <authorList>
            <person name="Morgan W.R."/>
            <person name="Tartar A."/>
        </authorList>
    </citation>
    <scope>NUCLEOTIDE SEQUENCE</scope>
    <source>
        <strain evidence="11">ARSEF 373</strain>
    </source>
</reference>
<organism evidence="11 12">
    <name type="scientific">Lagenidium giganteum</name>
    <dbReference type="NCBI Taxonomy" id="4803"/>
    <lineage>
        <taxon>Eukaryota</taxon>
        <taxon>Sar</taxon>
        <taxon>Stramenopiles</taxon>
        <taxon>Oomycota</taxon>
        <taxon>Peronosporomycetes</taxon>
        <taxon>Pythiales</taxon>
        <taxon>Pythiaceae</taxon>
    </lineage>
</organism>
<evidence type="ECO:0000259" key="10">
    <source>
        <dbReference type="Pfam" id="PF00150"/>
    </source>
</evidence>
<feature type="compositionally biased region" description="Polar residues" evidence="8">
    <location>
        <begin position="14"/>
        <end position="30"/>
    </location>
</feature>
<keyword evidence="4" id="KW-0119">Carbohydrate metabolism</keyword>
<keyword evidence="9" id="KW-0472">Membrane</keyword>
<keyword evidence="5 7" id="KW-0326">Glycosidase</keyword>
<sequence>MSTSEKDSAHLLGSGSQSPPAGDGSQSARPSASFEYSYRMSQMDSEIGSTAFGRPSTAPLTRQSSSSANGVNDVFVRGSLLDRDIEVQAPMSEMKPERKRDYKGRIRTWPGLMLLIVILGGAAFAVAYFAVDSRSSAKTRGQAFAQKKFNATKIKGGNSSSNGKDIISDDGIVGNPKSYPASQCELPNYLSKKGGIYAVSSNGTEVRIQIKGINWFGMETGQAMPFGLWDNSDNGTTVYQIASFLADNKFNAVRLPLMVTWILKNHKPNEWIINKQENRAICIDNYMCLLKSILKVLAYRQVGVLLSMHTLTFTDNGKLWYNDDVSEDDFLKSIDILTKNLCTQEYWNIMGIDLKNEPYRGTWGDGGKTDFHAASIRIADRMLKGCSKWMGFVEGVNDQRSVTIDGKKYNYYDWYGGGLQGAKTVGLEFGTKDKLVWAPHYYTPAVFPQYYLFGGGTVGTGNAIDGYVELDDDALRGRIKATIDDMFGFLYSESGPAILLGEFGGLYAKDAHPKKTTKRCTDFTIEIIKKWAGGFVWSLNPESAYQYNPADTPGNFVEGLLEADWMSANPDYMKGMAAMDDMPDLKMFPCFPTKALPSASGSGSSAGSSG</sequence>
<evidence type="ECO:0000256" key="3">
    <source>
        <dbReference type="ARBA" id="ARBA00023001"/>
    </source>
</evidence>
<dbReference type="PANTHER" id="PTHR35923">
    <property type="entry name" value="MAJOR EXTRACELLULAR ENDOGLUCANASE"/>
    <property type="match status" value="1"/>
</dbReference>
<evidence type="ECO:0000256" key="5">
    <source>
        <dbReference type="ARBA" id="ARBA00023295"/>
    </source>
</evidence>
<reference evidence="11" key="2">
    <citation type="journal article" date="2023" name="Microbiol Resour">
        <title>Decontamination and Annotation of the Draft Genome Sequence of the Oomycete Lagenidium giganteum ARSEF 373.</title>
        <authorList>
            <person name="Morgan W.R."/>
            <person name="Tartar A."/>
        </authorList>
    </citation>
    <scope>NUCLEOTIDE SEQUENCE</scope>
    <source>
        <strain evidence="11">ARSEF 373</strain>
    </source>
</reference>
<dbReference type="Pfam" id="PF00150">
    <property type="entry name" value="Cellulase"/>
    <property type="match status" value="1"/>
</dbReference>
<comment type="caution">
    <text evidence="11">The sequence shown here is derived from an EMBL/GenBank/DDBJ whole genome shotgun (WGS) entry which is preliminary data.</text>
</comment>
<dbReference type="GO" id="GO:0004553">
    <property type="term" value="F:hydrolase activity, hydrolyzing O-glycosyl compounds"/>
    <property type="evidence" value="ECO:0007669"/>
    <property type="project" value="InterPro"/>
</dbReference>
<dbReference type="AlphaFoldDB" id="A0AAV2YSA1"/>
<keyword evidence="6" id="KW-0624">Polysaccharide degradation</keyword>
<evidence type="ECO:0000256" key="1">
    <source>
        <dbReference type="ARBA" id="ARBA00005641"/>
    </source>
</evidence>
<dbReference type="InterPro" id="IPR001547">
    <property type="entry name" value="Glyco_hydro_5"/>
</dbReference>